<gene>
    <name evidence="1" type="primary">Dsim\GD19508</name>
    <name evidence="1" type="ORF">Dsim_GD19508</name>
</gene>
<evidence type="ECO:0000313" key="1">
    <source>
        <dbReference type="EMBL" id="EDX11939.1"/>
    </source>
</evidence>
<proteinExistence type="predicted"/>
<accession>B4QYZ9</accession>
<dbReference type="EMBL" id="CM000364">
    <property type="protein sequence ID" value="EDX11939.1"/>
    <property type="molecule type" value="Genomic_DNA"/>
</dbReference>
<dbReference type="AlphaFoldDB" id="B4QYZ9"/>
<name>B4QYZ9_DROSI</name>
<dbReference type="HOGENOM" id="CLU_2485748_0_0_1"/>
<dbReference type="Proteomes" id="UP000000304">
    <property type="component" value="Chromosome 3R"/>
</dbReference>
<sequence>MKANLKRTLSNGLYTPRDKRGWIKVWQLFALILDKSGADIEIFVACRNCYHMHKFQMSTSSLMKHKCAMQLDVPNHNSEWKTDIPFD</sequence>
<protein>
    <submittedName>
        <fullName evidence="1">GD19508</fullName>
    </submittedName>
</protein>
<keyword evidence="2" id="KW-1185">Reference proteome</keyword>
<reference evidence="1 2" key="1">
    <citation type="journal article" date="2007" name="Nature">
        <title>Evolution of genes and genomes on the Drosophila phylogeny.</title>
        <authorList>
            <consortium name="Drosophila 12 Genomes Consortium"/>
            <person name="Clark A.G."/>
            <person name="Eisen M.B."/>
            <person name="Smith D.R."/>
            <person name="Bergman C.M."/>
            <person name="Oliver B."/>
            <person name="Markow T.A."/>
            <person name="Kaufman T.C."/>
            <person name="Kellis M."/>
            <person name="Gelbart W."/>
            <person name="Iyer V.N."/>
            <person name="Pollard D.A."/>
            <person name="Sackton T.B."/>
            <person name="Larracuente A.M."/>
            <person name="Singh N.D."/>
            <person name="Abad J.P."/>
            <person name="Abt D.N."/>
            <person name="Adryan B."/>
            <person name="Aguade M."/>
            <person name="Akashi H."/>
            <person name="Anderson W.W."/>
            <person name="Aquadro C.F."/>
            <person name="Ardell D.H."/>
            <person name="Arguello R."/>
            <person name="Artieri C.G."/>
            <person name="Barbash D.A."/>
            <person name="Barker D."/>
            <person name="Barsanti P."/>
            <person name="Batterham P."/>
            <person name="Batzoglou S."/>
            <person name="Begun D."/>
            <person name="Bhutkar A."/>
            <person name="Blanco E."/>
            <person name="Bosak S.A."/>
            <person name="Bradley R.K."/>
            <person name="Brand A.D."/>
            <person name="Brent M.R."/>
            <person name="Brooks A.N."/>
            <person name="Brown R.H."/>
            <person name="Butlin R.K."/>
            <person name="Caggese C."/>
            <person name="Calvi B.R."/>
            <person name="Bernardo de Carvalho A."/>
            <person name="Caspi A."/>
            <person name="Castrezana S."/>
            <person name="Celniker S.E."/>
            <person name="Chang J.L."/>
            <person name="Chapple C."/>
            <person name="Chatterji S."/>
            <person name="Chinwalla A."/>
            <person name="Civetta A."/>
            <person name="Clifton S.W."/>
            <person name="Comeron J.M."/>
            <person name="Costello J.C."/>
            <person name="Coyne J.A."/>
            <person name="Daub J."/>
            <person name="David R.G."/>
            <person name="Delcher A.L."/>
            <person name="Delehaunty K."/>
            <person name="Do C.B."/>
            <person name="Ebling H."/>
            <person name="Edwards K."/>
            <person name="Eickbush T."/>
            <person name="Evans J.D."/>
            <person name="Filipski A."/>
            <person name="Findeiss S."/>
            <person name="Freyhult E."/>
            <person name="Fulton L."/>
            <person name="Fulton R."/>
            <person name="Garcia A.C."/>
            <person name="Gardiner A."/>
            <person name="Garfield D.A."/>
            <person name="Garvin B.E."/>
            <person name="Gibson G."/>
            <person name="Gilbert D."/>
            <person name="Gnerre S."/>
            <person name="Godfrey J."/>
            <person name="Good R."/>
            <person name="Gotea V."/>
            <person name="Gravely B."/>
            <person name="Greenberg A.J."/>
            <person name="Griffiths-Jones S."/>
            <person name="Gross S."/>
            <person name="Guigo R."/>
            <person name="Gustafson E.A."/>
            <person name="Haerty W."/>
            <person name="Hahn M.W."/>
            <person name="Halligan D.L."/>
            <person name="Halpern A.L."/>
            <person name="Halter G.M."/>
            <person name="Han M.V."/>
            <person name="Heger A."/>
            <person name="Hillier L."/>
            <person name="Hinrichs A.S."/>
            <person name="Holmes I."/>
            <person name="Hoskins R.A."/>
            <person name="Hubisz M.J."/>
            <person name="Hultmark D."/>
            <person name="Huntley M.A."/>
            <person name="Jaffe D.B."/>
            <person name="Jagadeeshan S."/>
            <person name="Jeck W.R."/>
            <person name="Johnson J."/>
            <person name="Jones C.D."/>
            <person name="Jordan W.C."/>
            <person name="Karpen G.H."/>
            <person name="Kataoka E."/>
            <person name="Keightley P.D."/>
            <person name="Kheradpour P."/>
            <person name="Kirkness E.F."/>
            <person name="Koerich L.B."/>
            <person name="Kristiansen K."/>
            <person name="Kudrna D."/>
            <person name="Kulathinal R.J."/>
            <person name="Kumar S."/>
            <person name="Kwok R."/>
            <person name="Lander E."/>
            <person name="Langley C.H."/>
            <person name="Lapoint R."/>
            <person name="Lazzaro B.P."/>
            <person name="Lee S.J."/>
            <person name="Levesque L."/>
            <person name="Li R."/>
            <person name="Lin C.F."/>
            <person name="Lin M.F."/>
            <person name="Lindblad-Toh K."/>
            <person name="Llopart A."/>
            <person name="Long M."/>
            <person name="Low L."/>
            <person name="Lozovsky E."/>
            <person name="Lu J."/>
            <person name="Luo M."/>
            <person name="Machado C.A."/>
            <person name="Makalowski W."/>
            <person name="Marzo M."/>
            <person name="Matsuda M."/>
            <person name="Matzkin L."/>
            <person name="McAllister B."/>
            <person name="McBride C.S."/>
            <person name="McKernan B."/>
            <person name="McKernan K."/>
            <person name="Mendez-Lago M."/>
            <person name="Minx P."/>
            <person name="Mollenhauer M.U."/>
            <person name="Montooth K."/>
            <person name="Mount S.M."/>
            <person name="Mu X."/>
            <person name="Myers E."/>
            <person name="Negre B."/>
            <person name="Newfeld S."/>
            <person name="Nielsen R."/>
            <person name="Noor M.A."/>
            <person name="O'Grady P."/>
            <person name="Pachter L."/>
            <person name="Papaceit M."/>
            <person name="Parisi M.J."/>
            <person name="Parisi M."/>
            <person name="Parts L."/>
            <person name="Pedersen J.S."/>
            <person name="Pesole G."/>
            <person name="Phillippy A.M."/>
            <person name="Ponting C.P."/>
            <person name="Pop M."/>
            <person name="Porcelli D."/>
            <person name="Powell J.R."/>
            <person name="Prohaska S."/>
            <person name="Pruitt K."/>
            <person name="Puig M."/>
            <person name="Quesneville H."/>
            <person name="Ram K.R."/>
            <person name="Rand D."/>
            <person name="Rasmussen M.D."/>
            <person name="Reed L.K."/>
            <person name="Reenan R."/>
            <person name="Reily A."/>
            <person name="Remington K.A."/>
            <person name="Rieger T.T."/>
            <person name="Ritchie M.G."/>
            <person name="Robin C."/>
            <person name="Rogers Y.H."/>
            <person name="Rohde C."/>
            <person name="Rozas J."/>
            <person name="Rubenfield M.J."/>
            <person name="Ruiz A."/>
            <person name="Russo S."/>
            <person name="Salzberg S.L."/>
            <person name="Sanchez-Gracia A."/>
            <person name="Saranga D.J."/>
            <person name="Sato H."/>
            <person name="Schaeffer S.W."/>
            <person name="Schatz M.C."/>
            <person name="Schlenke T."/>
            <person name="Schwartz R."/>
            <person name="Segarra C."/>
            <person name="Singh R.S."/>
            <person name="Sirot L."/>
            <person name="Sirota M."/>
            <person name="Sisneros N.B."/>
            <person name="Smith C.D."/>
            <person name="Smith T.F."/>
            <person name="Spieth J."/>
            <person name="Stage D.E."/>
            <person name="Stark A."/>
            <person name="Stephan W."/>
            <person name="Strausberg R.L."/>
            <person name="Strempel S."/>
            <person name="Sturgill D."/>
            <person name="Sutton G."/>
            <person name="Sutton G.G."/>
            <person name="Tao W."/>
            <person name="Teichmann S."/>
            <person name="Tobari Y.N."/>
            <person name="Tomimura Y."/>
            <person name="Tsolas J.M."/>
            <person name="Valente V.L."/>
            <person name="Venter E."/>
            <person name="Venter J.C."/>
            <person name="Vicario S."/>
            <person name="Vieira F.G."/>
            <person name="Vilella A.J."/>
            <person name="Villasante A."/>
            <person name="Walenz B."/>
            <person name="Wang J."/>
            <person name="Wasserman M."/>
            <person name="Watts T."/>
            <person name="Wilson D."/>
            <person name="Wilson R.K."/>
            <person name="Wing R.A."/>
            <person name="Wolfner M.F."/>
            <person name="Wong A."/>
            <person name="Wong G.K."/>
            <person name="Wu C.I."/>
            <person name="Wu G."/>
            <person name="Yamamoto D."/>
            <person name="Yang H.P."/>
            <person name="Yang S.P."/>
            <person name="Yorke J.A."/>
            <person name="Yoshida K."/>
            <person name="Zdobnov E."/>
            <person name="Zhang P."/>
            <person name="Zhang Y."/>
            <person name="Zimin A.V."/>
            <person name="Baldwin J."/>
            <person name="Abdouelleil A."/>
            <person name="Abdulkadir J."/>
            <person name="Abebe A."/>
            <person name="Abera B."/>
            <person name="Abreu J."/>
            <person name="Acer S.C."/>
            <person name="Aftuck L."/>
            <person name="Alexander A."/>
            <person name="An P."/>
            <person name="Anderson E."/>
            <person name="Anderson S."/>
            <person name="Arachi H."/>
            <person name="Azer M."/>
            <person name="Bachantsang P."/>
            <person name="Barry A."/>
            <person name="Bayul T."/>
            <person name="Berlin A."/>
            <person name="Bessette D."/>
            <person name="Bloom T."/>
            <person name="Blye J."/>
            <person name="Boguslavskiy L."/>
            <person name="Bonnet C."/>
            <person name="Boukhgalter B."/>
            <person name="Bourzgui I."/>
            <person name="Brown A."/>
            <person name="Cahill P."/>
            <person name="Channer S."/>
            <person name="Cheshatsang Y."/>
            <person name="Chuda L."/>
            <person name="Citroen M."/>
            <person name="Collymore A."/>
            <person name="Cooke P."/>
            <person name="Costello M."/>
            <person name="D'Aco K."/>
            <person name="Daza R."/>
            <person name="De Haan G."/>
            <person name="DeGray S."/>
            <person name="DeMaso C."/>
            <person name="Dhargay N."/>
            <person name="Dooley K."/>
            <person name="Dooley E."/>
            <person name="Doricent M."/>
            <person name="Dorje P."/>
            <person name="Dorjee K."/>
            <person name="Dupes A."/>
            <person name="Elong R."/>
            <person name="Falk J."/>
            <person name="Farina A."/>
            <person name="Faro S."/>
            <person name="Ferguson D."/>
            <person name="Fisher S."/>
            <person name="Foley C.D."/>
            <person name="Franke A."/>
            <person name="Friedrich D."/>
            <person name="Gadbois L."/>
            <person name="Gearin G."/>
            <person name="Gearin C.R."/>
            <person name="Giannoukos G."/>
            <person name="Goode T."/>
            <person name="Graham J."/>
            <person name="Grandbois E."/>
            <person name="Grewal S."/>
            <person name="Gyaltsen K."/>
            <person name="Hafez N."/>
            <person name="Hagos B."/>
            <person name="Hall J."/>
            <person name="Henson C."/>
            <person name="Hollinger A."/>
            <person name="Honan T."/>
            <person name="Huard M.D."/>
            <person name="Hughes L."/>
            <person name="Hurhula B."/>
            <person name="Husby M.E."/>
            <person name="Kamat A."/>
            <person name="Kanga B."/>
            <person name="Kashin S."/>
            <person name="Khazanovich D."/>
            <person name="Kisner P."/>
            <person name="Lance K."/>
            <person name="Lara M."/>
            <person name="Lee W."/>
            <person name="Lennon N."/>
            <person name="Letendre F."/>
            <person name="LeVine R."/>
            <person name="Lipovsky A."/>
            <person name="Liu X."/>
            <person name="Liu J."/>
            <person name="Liu S."/>
            <person name="Lokyitsang T."/>
            <person name="Lokyitsang Y."/>
            <person name="Lubonja R."/>
            <person name="Lui A."/>
            <person name="MacDonald P."/>
            <person name="Magnisalis V."/>
            <person name="Maru K."/>
            <person name="Matthews C."/>
            <person name="McCusker W."/>
            <person name="McDonough S."/>
            <person name="Mehta T."/>
            <person name="Meldrim J."/>
            <person name="Meneus L."/>
            <person name="Mihai O."/>
            <person name="Mihalev A."/>
            <person name="Mihova T."/>
            <person name="Mittelman R."/>
            <person name="Mlenga V."/>
            <person name="Montmayeur A."/>
            <person name="Mulrain L."/>
            <person name="Navidi A."/>
            <person name="Naylor J."/>
            <person name="Negash T."/>
            <person name="Nguyen T."/>
            <person name="Nguyen N."/>
            <person name="Nicol R."/>
            <person name="Norbu C."/>
            <person name="Norbu N."/>
            <person name="Novod N."/>
            <person name="O'Neill B."/>
            <person name="Osman S."/>
            <person name="Markiewicz E."/>
            <person name="Oyono O.L."/>
            <person name="Patti C."/>
            <person name="Phunkhang P."/>
            <person name="Pierre F."/>
            <person name="Priest M."/>
            <person name="Raghuraman S."/>
            <person name="Rege F."/>
            <person name="Reyes R."/>
            <person name="Rise C."/>
            <person name="Rogov P."/>
            <person name="Ross K."/>
            <person name="Ryan E."/>
            <person name="Settipalli S."/>
            <person name="Shea T."/>
            <person name="Sherpa N."/>
            <person name="Shi L."/>
            <person name="Shih D."/>
            <person name="Sparrow T."/>
            <person name="Spaulding J."/>
            <person name="Stalker J."/>
            <person name="Stange-Thomann N."/>
            <person name="Stavropoulos S."/>
            <person name="Stone C."/>
            <person name="Strader C."/>
            <person name="Tesfaye S."/>
            <person name="Thomson T."/>
            <person name="Thoulutsang Y."/>
            <person name="Thoulutsang D."/>
            <person name="Topham K."/>
            <person name="Topping I."/>
            <person name="Tsamla T."/>
            <person name="Vassiliev H."/>
            <person name="Vo A."/>
            <person name="Wangchuk T."/>
            <person name="Wangdi T."/>
            <person name="Weiand M."/>
            <person name="Wilkinson J."/>
            <person name="Wilson A."/>
            <person name="Yadav S."/>
            <person name="Young G."/>
            <person name="Yu Q."/>
            <person name="Zembek L."/>
            <person name="Zhong D."/>
            <person name="Zimmer A."/>
            <person name="Zwirko Z."/>
            <person name="Jaffe D.B."/>
            <person name="Alvarez P."/>
            <person name="Brockman W."/>
            <person name="Butler J."/>
            <person name="Chin C."/>
            <person name="Gnerre S."/>
            <person name="Grabherr M."/>
            <person name="Kleber M."/>
            <person name="Mauceli E."/>
            <person name="MacCallum I."/>
        </authorList>
    </citation>
    <scope>NUCLEOTIDE SEQUENCE [LARGE SCALE GENOMIC DNA]</scope>
    <source>
        <strain evidence="2">white501</strain>
    </source>
</reference>
<evidence type="ECO:0000313" key="2">
    <source>
        <dbReference type="Proteomes" id="UP000000304"/>
    </source>
</evidence>
<organism evidence="1 2">
    <name type="scientific">Drosophila simulans</name>
    <name type="common">Fruit fly</name>
    <dbReference type="NCBI Taxonomy" id="7240"/>
    <lineage>
        <taxon>Eukaryota</taxon>
        <taxon>Metazoa</taxon>
        <taxon>Ecdysozoa</taxon>
        <taxon>Arthropoda</taxon>
        <taxon>Hexapoda</taxon>
        <taxon>Insecta</taxon>
        <taxon>Pterygota</taxon>
        <taxon>Neoptera</taxon>
        <taxon>Endopterygota</taxon>
        <taxon>Diptera</taxon>
        <taxon>Brachycera</taxon>
        <taxon>Muscomorpha</taxon>
        <taxon>Ephydroidea</taxon>
        <taxon>Drosophilidae</taxon>
        <taxon>Drosophila</taxon>
        <taxon>Sophophora</taxon>
    </lineage>
</organism>